<keyword evidence="10" id="KW-0732">Signal</keyword>
<dbReference type="KEGG" id="osg:BST96_13820"/>
<feature type="chain" id="PRO_5012010643" description="TonB-dependent receptor" evidence="10">
    <location>
        <begin position="38"/>
        <end position="910"/>
    </location>
</feature>
<dbReference type="STRING" id="716816.BST96_13820"/>
<evidence type="ECO:0000313" key="13">
    <source>
        <dbReference type="EMBL" id="ARN75096.1"/>
    </source>
</evidence>
<dbReference type="EMBL" id="CP019343">
    <property type="protein sequence ID" value="ARN75096.1"/>
    <property type="molecule type" value="Genomic_DNA"/>
</dbReference>
<dbReference type="Pfam" id="PF07715">
    <property type="entry name" value="Plug"/>
    <property type="match status" value="1"/>
</dbReference>
<evidence type="ECO:0000256" key="6">
    <source>
        <dbReference type="ARBA" id="ARBA00023136"/>
    </source>
</evidence>
<dbReference type="InterPro" id="IPR000531">
    <property type="entry name" value="Beta-barrel_TonB"/>
</dbReference>
<evidence type="ECO:0000256" key="1">
    <source>
        <dbReference type="ARBA" id="ARBA00004571"/>
    </source>
</evidence>
<dbReference type="OrthoDB" id="8727862at2"/>
<keyword evidence="14" id="KW-1185">Reference proteome</keyword>
<dbReference type="PANTHER" id="PTHR40980:SF3">
    <property type="entry name" value="TONB-DEPENDENT RECEPTOR-LIKE BETA-BARREL DOMAIN-CONTAINING PROTEIN"/>
    <property type="match status" value="1"/>
</dbReference>
<evidence type="ECO:0000256" key="7">
    <source>
        <dbReference type="ARBA" id="ARBA00023237"/>
    </source>
</evidence>
<evidence type="ECO:0000256" key="8">
    <source>
        <dbReference type="PROSITE-ProRule" id="PRU01360"/>
    </source>
</evidence>
<dbReference type="NCBIfam" id="TIGR01782">
    <property type="entry name" value="TonB-Xanth-Caul"/>
    <property type="match status" value="1"/>
</dbReference>
<sequence>MSKLREAIRNANRAKSALVGGSLSALMVMTMAGAANAQQGPELEEVVVTGIKGSLKKSIDTKRFADSIVDAISAEDIGKFPDKNVADSLARITGVSVTRGFGEGEKIAVRGTSPEQNRTLLNGSAVASADWFVLDNPSRAFNYTLLPSTVVSSLEVYKSPQADIQEGSLGGTVYLRTRRPLEMDANSGSIQLQSSYSENSEEWDPLLSAMYSWKNDAETFGLMVSATKQERTVQREGTEVLGWEQQSVAGQDLWAPRAIGDAHFVQERDRETFLVTAQWAPDDKQNLVVNYLDSELEANNSNYNNYVWIKDQLGQGVTINNATIKNGAATGGEVSGNYAEYNLIDRVSSSDTESFDIDYTYAADSFIFTAKLGTTEAEGGTESDKQYYFDRILDGSTYNGLNFTPFYEDGVDLTDGGVETNEVLVTRGVGYIQENVRIMKDEEDYMGFDFEFPQEGGLFTAFKVGFYYRDHDKSQDTNGNRFHWLADSQHADGTTAYGENVDLSDRWLYGAQDFGTLADYARSGDAPYPLMNISKAQAAIFPAEAYAFPATNFIFLPETWDVNEEIMSTYFKADFEDGAVRGNMGVRVVQTDVESTGYNWNGDWVAASINQIGDYSLLASAVQGESGYDYDVRKETIEHDYTEVLPNVNIAFDVAEDALIRLSAARVMARPDYITIANQEGANLDTGSGSRGNPELDPETANQFDVAYEWYFDEQALLSATWFYKDIQGSIINTITTESRFNSKLNQFVDVDFANPENGRGAEVSGMEIGYQQTFGDFGILANYTYTDADSLDDRDELNNPGSGRVKGVSDHLFNVSGYYENSLVSARLSYNYRTQYYDGLSEFGSELYIDDYGQWDMSVTVAATDNIDVIFEGINITDEDLEYYHIDESRASRIYSNGPRYVVGVNYNF</sequence>
<feature type="signal peptide" evidence="10">
    <location>
        <begin position="1"/>
        <end position="37"/>
    </location>
</feature>
<feature type="domain" description="TonB-dependent receptor plug" evidence="12">
    <location>
        <begin position="64"/>
        <end position="172"/>
    </location>
</feature>
<name>A0A1X9NBX0_9GAMM</name>
<proteinExistence type="inferred from homology"/>
<keyword evidence="2 8" id="KW-0813">Transport</keyword>
<evidence type="ECO:0000256" key="10">
    <source>
        <dbReference type="SAM" id="SignalP"/>
    </source>
</evidence>
<dbReference type="Gene3D" id="2.40.170.20">
    <property type="entry name" value="TonB-dependent receptor, beta-barrel domain"/>
    <property type="match status" value="1"/>
</dbReference>
<dbReference type="Pfam" id="PF00593">
    <property type="entry name" value="TonB_dep_Rec_b-barrel"/>
    <property type="match status" value="1"/>
</dbReference>
<evidence type="ECO:0000259" key="11">
    <source>
        <dbReference type="Pfam" id="PF00593"/>
    </source>
</evidence>
<dbReference type="Gene3D" id="2.170.130.10">
    <property type="entry name" value="TonB-dependent receptor, plug domain"/>
    <property type="match status" value="1"/>
</dbReference>
<evidence type="ECO:0000256" key="2">
    <source>
        <dbReference type="ARBA" id="ARBA00022448"/>
    </source>
</evidence>
<keyword evidence="3 8" id="KW-1134">Transmembrane beta strand</keyword>
<dbReference type="InterPro" id="IPR036942">
    <property type="entry name" value="Beta-barrel_TonB_sf"/>
</dbReference>
<dbReference type="GO" id="GO:0009279">
    <property type="term" value="C:cell outer membrane"/>
    <property type="evidence" value="ECO:0007669"/>
    <property type="project" value="UniProtKB-SubCell"/>
</dbReference>
<keyword evidence="5 9" id="KW-0798">TonB box</keyword>
<reference evidence="13 14" key="1">
    <citation type="submission" date="2016-11" db="EMBL/GenBank/DDBJ databases">
        <title>Trade-off between light-utilization and light-protection in marine flavobacteria.</title>
        <authorList>
            <person name="Kumagai Y."/>
        </authorList>
    </citation>
    <scope>NUCLEOTIDE SEQUENCE [LARGE SCALE GENOMIC DNA]</scope>
    <source>
        <strain evidence="13 14">NBRC 107125</strain>
    </source>
</reference>
<dbReference type="SUPFAM" id="SSF56935">
    <property type="entry name" value="Porins"/>
    <property type="match status" value="1"/>
</dbReference>
<dbReference type="PROSITE" id="PS52016">
    <property type="entry name" value="TONB_DEPENDENT_REC_3"/>
    <property type="match status" value="1"/>
</dbReference>
<comment type="similarity">
    <text evidence="8 9">Belongs to the TonB-dependent receptor family.</text>
</comment>
<evidence type="ECO:0000256" key="3">
    <source>
        <dbReference type="ARBA" id="ARBA00022452"/>
    </source>
</evidence>
<dbReference type="InterPro" id="IPR012910">
    <property type="entry name" value="Plug_dom"/>
</dbReference>
<dbReference type="InterPro" id="IPR010104">
    <property type="entry name" value="TonB_rcpt_bac"/>
</dbReference>
<gene>
    <name evidence="13" type="ORF">BST96_13820</name>
</gene>
<dbReference type="InterPro" id="IPR037066">
    <property type="entry name" value="Plug_dom_sf"/>
</dbReference>
<comment type="subcellular location">
    <subcellularLocation>
        <location evidence="1 8">Cell outer membrane</location>
        <topology evidence="1 8">Multi-pass membrane protein</topology>
    </subcellularLocation>
</comment>
<evidence type="ECO:0000313" key="14">
    <source>
        <dbReference type="Proteomes" id="UP000193450"/>
    </source>
</evidence>
<accession>A0A1X9NBX0</accession>
<feature type="domain" description="TonB-dependent receptor-like beta-barrel" evidence="11">
    <location>
        <begin position="386"/>
        <end position="870"/>
    </location>
</feature>
<evidence type="ECO:0000256" key="9">
    <source>
        <dbReference type="RuleBase" id="RU003357"/>
    </source>
</evidence>
<dbReference type="InterPro" id="IPR039426">
    <property type="entry name" value="TonB-dep_rcpt-like"/>
</dbReference>
<protein>
    <recommendedName>
        <fullName evidence="15">TonB-dependent receptor</fullName>
    </recommendedName>
</protein>
<dbReference type="RefSeq" id="WP_085759265.1">
    <property type="nucleotide sequence ID" value="NZ_CP019343.1"/>
</dbReference>
<organism evidence="13 14">
    <name type="scientific">Oceanicoccus sagamiensis</name>
    <dbReference type="NCBI Taxonomy" id="716816"/>
    <lineage>
        <taxon>Bacteria</taxon>
        <taxon>Pseudomonadati</taxon>
        <taxon>Pseudomonadota</taxon>
        <taxon>Gammaproteobacteria</taxon>
        <taxon>Cellvibrionales</taxon>
        <taxon>Spongiibacteraceae</taxon>
        <taxon>Oceanicoccus</taxon>
    </lineage>
</organism>
<dbReference type="AlphaFoldDB" id="A0A1X9NBX0"/>
<evidence type="ECO:0000259" key="12">
    <source>
        <dbReference type="Pfam" id="PF07715"/>
    </source>
</evidence>
<evidence type="ECO:0008006" key="15">
    <source>
        <dbReference type="Google" id="ProtNLM"/>
    </source>
</evidence>
<evidence type="ECO:0000256" key="4">
    <source>
        <dbReference type="ARBA" id="ARBA00022692"/>
    </source>
</evidence>
<evidence type="ECO:0000256" key="5">
    <source>
        <dbReference type="ARBA" id="ARBA00023077"/>
    </source>
</evidence>
<keyword evidence="4 8" id="KW-0812">Transmembrane</keyword>
<keyword evidence="6 8" id="KW-0472">Membrane</keyword>
<dbReference type="CDD" id="cd01347">
    <property type="entry name" value="ligand_gated_channel"/>
    <property type="match status" value="1"/>
</dbReference>
<keyword evidence="7 8" id="KW-0998">Cell outer membrane</keyword>
<dbReference type="PANTHER" id="PTHR40980">
    <property type="entry name" value="PLUG DOMAIN-CONTAINING PROTEIN"/>
    <property type="match status" value="1"/>
</dbReference>
<dbReference type="Proteomes" id="UP000193450">
    <property type="component" value="Chromosome"/>
</dbReference>